<protein>
    <submittedName>
        <fullName evidence="12">TonB-dependent receptor</fullName>
    </submittedName>
</protein>
<sequence>MQLTVIQLVIAITFCGVSLGHVSKAQEVLSQKISLEVEGAELRKILSQIEKQAKVKFVYSSQSIQVQQRASLTAIDRSLSNVLDQLLNPLHVQYEVLDSRILLRKRAFDKTGEATAAKIAFMDREVRGVVKDETGVGLPGVSVVIKGTQQGTITGSDGDYQLNVPDGTATLVFSFVGFVTKEIVVANQTRVDVSLTVDNKSLEEVVVVGYGEQKKVNLTGAVATVGSEVIQSRPVGNLGQALQGTIANLNVSQSSGALGGGTAFNIRGNTSLNGGGPLILVNNIPMDVNQLNPNDIESVTVLKDAASAAIYGARAAFGVVLITTKSGKKDTRPQVSLSMNYSVNTPVVKFETMDAMERMTYMNEANNRVNGRPYYQFDEYYEAAIRAHYNDPSQPETFQHPNEGPNVYAFSANTNWPKILLRDNYPMQQYNATISGGSDRFDYYTSVGYFKARGITRNFDEKFSRYNVMSNLNYDLAKWMRVGAKISVNASNKHYPPNDNVNNFDENRNMFQVHQWANWPVYLPDGKYASLGSVPNVVQMHKEGGYRDRDVFDAWMTGLVKLTPIKNVSFNLDYSFNFKDTLEVDYRRRLPMYDRAGLSGYYPYTNPSSVQRTNKNNRYYVFNAYADYANTFAEKHYLKVMVGFNQENASNRLYSARREKLIVETMPFMNLAYGERFANDGQTEYAIRGAFGRLNYSYADKYLLEFNGRYDGSSKFPKRDRFAFFPSISLGWRLDNENFLSGIRNTFNLLKLRGSVGNLGNQNIDGMGYYPYIATYGAGLGGYLLSGDNQMAVYAPGLVSPNLTWETVTQKNIGIDFAVLENRLNATFDVYQRDTKDMLTKSVTLPAVLAVGEPRANAADLRTRGFDLTLNWNDQVGKVRYGVTLLLSDYKARITRFSNPAGLIADHYVGRNIGEIWGLETGGIFQTDEEAAKLDQSQIAGRKREAGDLWFVDQNGDGKITRGKQTLDDHGDMKIIGNNTPRYSYGFRGNLSWKGFDLDIFFQGVAKRDMQIAGNYFVGQYNDEWSVQGKVGTDWWSPTNRDAYFPRPLITGGTDVTTTQTRYLQNAAYLRLKQLTLGYTIPAIITEKLGMKRMQLYFSGNNMWEATKMIRIADPEQSSAMSYPLNRAFSVGANIGF</sequence>
<keyword evidence="3 8" id="KW-1134">Transmembrane beta strand</keyword>
<keyword evidence="5 9" id="KW-0798">TonB box</keyword>
<dbReference type="Pfam" id="PF13715">
    <property type="entry name" value="CarbopepD_reg_2"/>
    <property type="match status" value="1"/>
</dbReference>
<evidence type="ECO:0000259" key="11">
    <source>
        <dbReference type="Pfam" id="PF07715"/>
    </source>
</evidence>
<evidence type="ECO:0000256" key="8">
    <source>
        <dbReference type="PROSITE-ProRule" id="PRU01360"/>
    </source>
</evidence>
<proteinExistence type="inferred from homology"/>
<dbReference type="SUPFAM" id="SSF49464">
    <property type="entry name" value="Carboxypeptidase regulatory domain-like"/>
    <property type="match status" value="1"/>
</dbReference>
<evidence type="ECO:0000256" key="4">
    <source>
        <dbReference type="ARBA" id="ARBA00022692"/>
    </source>
</evidence>
<keyword evidence="2 8" id="KW-0813">Transport</keyword>
<feature type="domain" description="TonB-dependent receptor plug" evidence="11">
    <location>
        <begin position="215"/>
        <end position="319"/>
    </location>
</feature>
<evidence type="ECO:0000313" key="12">
    <source>
        <dbReference type="EMBL" id="GAA4444768.1"/>
    </source>
</evidence>
<dbReference type="InterPro" id="IPR037066">
    <property type="entry name" value="Plug_dom_sf"/>
</dbReference>
<dbReference type="NCBIfam" id="TIGR04057">
    <property type="entry name" value="SusC_RagA_signa"/>
    <property type="match status" value="1"/>
</dbReference>
<dbReference type="EMBL" id="BAABEY010000032">
    <property type="protein sequence ID" value="GAA4444768.1"/>
    <property type="molecule type" value="Genomic_DNA"/>
</dbReference>
<reference evidence="13" key="1">
    <citation type="journal article" date="2019" name="Int. J. Syst. Evol. Microbiol.">
        <title>The Global Catalogue of Microorganisms (GCM) 10K type strain sequencing project: providing services to taxonomists for standard genome sequencing and annotation.</title>
        <authorList>
            <consortium name="The Broad Institute Genomics Platform"/>
            <consortium name="The Broad Institute Genome Sequencing Center for Infectious Disease"/>
            <person name="Wu L."/>
            <person name="Ma J."/>
        </authorList>
    </citation>
    <scope>NUCLEOTIDE SEQUENCE [LARGE SCALE GENOMIC DNA]</scope>
    <source>
        <strain evidence="13">JCM 31920</strain>
    </source>
</reference>
<dbReference type="Gene3D" id="2.60.40.1120">
    <property type="entry name" value="Carboxypeptidase-like, regulatory domain"/>
    <property type="match status" value="1"/>
</dbReference>
<dbReference type="Pfam" id="PF07715">
    <property type="entry name" value="Plug"/>
    <property type="match status" value="1"/>
</dbReference>
<dbReference type="InterPro" id="IPR039426">
    <property type="entry name" value="TonB-dep_rcpt-like"/>
</dbReference>
<evidence type="ECO:0000256" key="1">
    <source>
        <dbReference type="ARBA" id="ARBA00004571"/>
    </source>
</evidence>
<evidence type="ECO:0000256" key="5">
    <source>
        <dbReference type="ARBA" id="ARBA00023077"/>
    </source>
</evidence>
<keyword evidence="7 8" id="KW-0998">Cell outer membrane</keyword>
<gene>
    <name evidence="12" type="ORF">GCM10023091_35450</name>
</gene>
<accession>A0ABP8M8A2</accession>
<comment type="similarity">
    <text evidence="8 9">Belongs to the TonB-dependent receptor family.</text>
</comment>
<dbReference type="Gene3D" id="2.170.130.10">
    <property type="entry name" value="TonB-dependent receptor, plug domain"/>
    <property type="match status" value="1"/>
</dbReference>
<dbReference type="InterPro" id="IPR012910">
    <property type="entry name" value="Plug_dom"/>
</dbReference>
<keyword evidence="13" id="KW-1185">Reference proteome</keyword>
<dbReference type="Gene3D" id="2.40.170.20">
    <property type="entry name" value="TonB-dependent receptor, beta-barrel domain"/>
    <property type="match status" value="1"/>
</dbReference>
<organism evidence="12 13">
    <name type="scientific">Ravibacter arvi</name>
    <dbReference type="NCBI Taxonomy" id="2051041"/>
    <lineage>
        <taxon>Bacteria</taxon>
        <taxon>Pseudomonadati</taxon>
        <taxon>Bacteroidota</taxon>
        <taxon>Cytophagia</taxon>
        <taxon>Cytophagales</taxon>
        <taxon>Spirosomataceae</taxon>
        <taxon>Ravibacter</taxon>
    </lineage>
</organism>
<evidence type="ECO:0000256" key="2">
    <source>
        <dbReference type="ARBA" id="ARBA00022448"/>
    </source>
</evidence>
<evidence type="ECO:0000313" key="13">
    <source>
        <dbReference type="Proteomes" id="UP001501508"/>
    </source>
</evidence>
<keyword evidence="4 8" id="KW-0812">Transmembrane</keyword>
<dbReference type="Pfam" id="PF00593">
    <property type="entry name" value="TonB_dep_Rec_b-barrel"/>
    <property type="match status" value="1"/>
</dbReference>
<keyword evidence="12" id="KW-0675">Receptor</keyword>
<comment type="caution">
    <text evidence="12">The sequence shown here is derived from an EMBL/GenBank/DDBJ whole genome shotgun (WGS) entry which is preliminary data.</text>
</comment>
<dbReference type="SUPFAM" id="SSF56935">
    <property type="entry name" value="Porins"/>
    <property type="match status" value="1"/>
</dbReference>
<dbReference type="NCBIfam" id="TIGR04056">
    <property type="entry name" value="OMP_RagA_SusC"/>
    <property type="match status" value="1"/>
</dbReference>
<feature type="domain" description="TonB-dependent receptor-like beta-barrel" evidence="10">
    <location>
        <begin position="514"/>
        <end position="1102"/>
    </location>
</feature>
<dbReference type="Proteomes" id="UP001501508">
    <property type="component" value="Unassembled WGS sequence"/>
</dbReference>
<dbReference type="InterPro" id="IPR008969">
    <property type="entry name" value="CarboxyPept-like_regulatory"/>
</dbReference>
<evidence type="ECO:0000256" key="6">
    <source>
        <dbReference type="ARBA" id="ARBA00023136"/>
    </source>
</evidence>
<dbReference type="InterPro" id="IPR023997">
    <property type="entry name" value="TonB-dep_OMP_SusC/RagA_CS"/>
</dbReference>
<evidence type="ECO:0000256" key="7">
    <source>
        <dbReference type="ARBA" id="ARBA00023237"/>
    </source>
</evidence>
<evidence type="ECO:0000256" key="3">
    <source>
        <dbReference type="ARBA" id="ARBA00022452"/>
    </source>
</evidence>
<dbReference type="PROSITE" id="PS52016">
    <property type="entry name" value="TONB_DEPENDENT_REC_3"/>
    <property type="match status" value="1"/>
</dbReference>
<comment type="subcellular location">
    <subcellularLocation>
        <location evidence="1 8">Cell outer membrane</location>
        <topology evidence="1 8">Multi-pass membrane protein</topology>
    </subcellularLocation>
</comment>
<dbReference type="InterPro" id="IPR036942">
    <property type="entry name" value="Beta-barrel_TonB_sf"/>
</dbReference>
<name>A0ABP8M8A2_9BACT</name>
<dbReference type="InterPro" id="IPR000531">
    <property type="entry name" value="Beta-barrel_TonB"/>
</dbReference>
<keyword evidence="6 8" id="KW-0472">Membrane</keyword>
<evidence type="ECO:0000259" key="10">
    <source>
        <dbReference type="Pfam" id="PF00593"/>
    </source>
</evidence>
<dbReference type="InterPro" id="IPR023996">
    <property type="entry name" value="TonB-dep_OMP_SusC/RagA"/>
</dbReference>
<evidence type="ECO:0000256" key="9">
    <source>
        <dbReference type="RuleBase" id="RU003357"/>
    </source>
</evidence>